<comment type="pathway">
    <text evidence="3 10">Cofactor biosynthesis; tetrahydrofolate biosynthesis; 7,8-dihydrofolate from 2-amino-4-hydroxy-6-hydroxymethyl-7,8-dihydropteridine diphosphate and 4-aminobenzoate: step 1/2.</text>
</comment>
<evidence type="ECO:0000256" key="2">
    <source>
        <dbReference type="ARBA" id="ARBA00001946"/>
    </source>
</evidence>
<dbReference type="Pfam" id="PF00809">
    <property type="entry name" value="Pterin_bind"/>
    <property type="match status" value="1"/>
</dbReference>
<dbReference type="CDD" id="cd00739">
    <property type="entry name" value="DHPS"/>
    <property type="match status" value="1"/>
</dbReference>
<keyword evidence="9 10" id="KW-0289">Folate biosynthesis</keyword>
<comment type="caution">
    <text evidence="12">The sequence shown here is derived from an EMBL/GenBank/DDBJ whole genome shotgun (WGS) entry which is preliminary data.</text>
</comment>
<dbReference type="PROSITE" id="PS00792">
    <property type="entry name" value="DHPS_1"/>
    <property type="match status" value="1"/>
</dbReference>
<dbReference type="GO" id="GO:0046654">
    <property type="term" value="P:tetrahydrofolate biosynthetic process"/>
    <property type="evidence" value="ECO:0007669"/>
    <property type="project" value="UniProtKB-UniPathway"/>
</dbReference>
<evidence type="ECO:0000256" key="8">
    <source>
        <dbReference type="ARBA" id="ARBA00022842"/>
    </source>
</evidence>
<dbReference type="Proteomes" id="UP000262172">
    <property type="component" value="Unassembled WGS sequence"/>
</dbReference>
<dbReference type="PROSITE" id="PS00793">
    <property type="entry name" value="DHPS_2"/>
    <property type="match status" value="1"/>
</dbReference>
<dbReference type="GO" id="GO:0046872">
    <property type="term" value="F:metal ion binding"/>
    <property type="evidence" value="ECO:0007669"/>
    <property type="project" value="UniProtKB-KW"/>
</dbReference>
<dbReference type="EMBL" id="QUAB01000017">
    <property type="protein sequence ID" value="REJ07391.1"/>
    <property type="molecule type" value="Genomic_DNA"/>
</dbReference>
<comment type="catalytic activity">
    <reaction evidence="1">
        <text>(7,8-dihydropterin-6-yl)methyl diphosphate + 4-aminobenzoate = 7,8-dihydropteroate + diphosphate</text>
        <dbReference type="Rhea" id="RHEA:19949"/>
        <dbReference type="ChEBI" id="CHEBI:17836"/>
        <dbReference type="ChEBI" id="CHEBI:17839"/>
        <dbReference type="ChEBI" id="CHEBI:33019"/>
        <dbReference type="ChEBI" id="CHEBI:72950"/>
        <dbReference type="EC" id="2.5.1.15"/>
    </reaction>
</comment>
<evidence type="ECO:0000259" key="11">
    <source>
        <dbReference type="PROSITE" id="PS50972"/>
    </source>
</evidence>
<dbReference type="InterPro" id="IPR006390">
    <property type="entry name" value="DHP_synth_dom"/>
</dbReference>
<keyword evidence="6 10" id="KW-0808">Transferase</keyword>
<comment type="similarity">
    <text evidence="4 10">Belongs to the DHPS family.</text>
</comment>
<dbReference type="OrthoDB" id="9811744at2"/>
<dbReference type="GO" id="GO:0046656">
    <property type="term" value="P:folic acid biosynthetic process"/>
    <property type="evidence" value="ECO:0007669"/>
    <property type="project" value="UniProtKB-KW"/>
</dbReference>
<keyword evidence="8 10" id="KW-0460">Magnesium</keyword>
<dbReference type="GO" id="GO:0005829">
    <property type="term" value="C:cytosol"/>
    <property type="evidence" value="ECO:0007669"/>
    <property type="project" value="TreeGrafter"/>
</dbReference>
<evidence type="ECO:0000313" key="12">
    <source>
        <dbReference type="EMBL" id="REJ07391.1"/>
    </source>
</evidence>
<dbReference type="PANTHER" id="PTHR20941:SF1">
    <property type="entry name" value="FOLIC ACID SYNTHESIS PROTEIN FOL1"/>
    <property type="match status" value="1"/>
</dbReference>
<evidence type="ECO:0000256" key="3">
    <source>
        <dbReference type="ARBA" id="ARBA00004763"/>
    </source>
</evidence>
<dbReference type="UniPathway" id="UPA00077">
    <property type="reaction ID" value="UER00156"/>
</dbReference>
<dbReference type="SUPFAM" id="SSF51717">
    <property type="entry name" value="Dihydropteroate synthetase-like"/>
    <property type="match status" value="1"/>
</dbReference>
<evidence type="ECO:0000256" key="7">
    <source>
        <dbReference type="ARBA" id="ARBA00022723"/>
    </source>
</evidence>
<comment type="function">
    <text evidence="10">Catalyzes the condensation of para-aminobenzoate (pABA) with 6-hydroxymethyl-7,8-dihydropterin diphosphate (DHPt-PP) to form 7,8-dihydropteroate (H2Pte), the immediate precursor of folate derivatives.</text>
</comment>
<evidence type="ECO:0000256" key="9">
    <source>
        <dbReference type="ARBA" id="ARBA00022909"/>
    </source>
</evidence>
<sequence>MTGIWGILNITPDSFSDGGRHMDPGKALAHAHRMRAEGASVIDVGGESTRPGAARVPVAEEQARVLPIIETLADAGIPISVDTLNADTAVAAVQAGARIVNDVSGGLADERMLAAVAPTGADIAIGHWRGPSDDMYARAQYVRTAREVAGELRERIAAAAAAGIAPSRVILDPGIGFAKTGAQNWDVLRGLDEIVALGSRVLIGTSRKRFLAETLAASSAPVSSVAGAAGASSVPVSTVVGVPGAPPASSETGAVDQQRRDLATAVTSALAARAGAWAVRVHDVAATRDALAVLGAWDGELTGR</sequence>
<feature type="domain" description="Pterin-binding" evidence="11">
    <location>
        <begin position="2"/>
        <end position="292"/>
    </location>
</feature>
<dbReference type="PROSITE" id="PS50972">
    <property type="entry name" value="PTERIN_BINDING"/>
    <property type="match status" value="1"/>
</dbReference>
<comment type="cofactor">
    <cofactor evidence="2 10">
        <name>Mg(2+)</name>
        <dbReference type="ChEBI" id="CHEBI:18420"/>
    </cofactor>
</comment>
<evidence type="ECO:0000256" key="4">
    <source>
        <dbReference type="ARBA" id="ARBA00009503"/>
    </source>
</evidence>
<dbReference type="InterPro" id="IPR011005">
    <property type="entry name" value="Dihydropteroate_synth-like_sf"/>
</dbReference>
<evidence type="ECO:0000256" key="10">
    <source>
        <dbReference type="RuleBase" id="RU361205"/>
    </source>
</evidence>
<dbReference type="PANTHER" id="PTHR20941">
    <property type="entry name" value="FOLATE SYNTHESIS PROTEINS"/>
    <property type="match status" value="1"/>
</dbReference>
<keyword evidence="13" id="KW-1185">Reference proteome</keyword>
<protein>
    <recommendedName>
        <fullName evidence="5 10">Dihydropteroate synthase</fullName>
        <shortName evidence="10">DHPS</shortName>
        <ecNumber evidence="5 10">2.5.1.15</ecNumber>
    </recommendedName>
    <alternativeName>
        <fullName evidence="10">Dihydropteroate pyrophosphorylase</fullName>
    </alternativeName>
</protein>
<dbReference type="EC" id="2.5.1.15" evidence="5 10"/>
<dbReference type="Gene3D" id="3.20.20.20">
    <property type="entry name" value="Dihydropteroate synthase-like"/>
    <property type="match status" value="1"/>
</dbReference>
<evidence type="ECO:0000256" key="1">
    <source>
        <dbReference type="ARBA" id="ARBA00000012"/>
    </source>
</evidence>
<organism evidence="12 13">
    <name type="scientific">Microbacterium bovistercoris</name>
    <dbReference type="NCBI Taxonomy" id="2293570"/>
    <lineage>
        <taxon>Bacteria</taxon>
        <taxon>Bacillati</taxon>
        <taxon>Actinomycetota</taxon>
        <taxon>Actinomycetes</taxon>
        <taxon>Micrococcales</taxon>
        <taxon>Microbacteriaceae</taxon>
        <taxon>Microbacterium</taxon>
    </lineage>
</organism>
<dbReference type="InterPro" id="IPR000489">
    <property type="entry name" value="Pterin-binding_dom"/>
</dbReference>
<dbReference type="NCBIfam" id="TIGR01496">
    <property type="entry name" value="DHPS"/>
    <property type="match status" value="1"/>
</dbReference>
<dbReference type="AlphaFoldDB" id="A0A371NWV6"/>
<dbReference type="GO" id="GO:0004156">
    <property type="term" value="F:dihydropteroate synthase activity"/>
    <property type="evidence" value="ECO:0007669"/>
    <property type="project" value="UniProtKB-EC"/>
</dbReference>
<name>A0A371NWV6_9MICO</name>
<dbReference type="InterPro" id="IPR045031">
    <property type="entry name" value="DHP_synth-like"/>
</dbReference>
<gene>
    <name evidence="12" type="primary">folP</name>
    <name evidence="12" type="ORF">DY023_04125</name>
</gene>
<evidence type="ECO:0000256" key="5">
    <source>
        <dbReference type="ARBA" id="ARBA00012458"/>
    </source>
</evidence>
<accession>A0A371NWV6</accession>
<proteinExistence type="inferred from homology"/>
<keyword evidence="7 10" id="KW-0479">Metal-binding</keyword>
<reference evidence="12 13" key="1">
    <citation type="submission" date="2018-08" db="EMBL/GenBank/DDBJ databases">
        <title>Isolation, diversity and antifungal activity of Actinobacteria from cow dung.</title>
        <authorList>
            <person name="Ling L."/>
        </authorList>
    </citation>
    <scope>NUCLEOTIDE SEQUENCE [LARGE SCALE GENOMIC DNA]</scope>
    <source>
        <strain evidence="12 13">NEAU-LLE</strain>
    </source>
</reference>
<dbReference type="RefSeq" id="WP_116241083.1">
    <property type="nucleotide sequence ID" value="NZ_QUAB01000017.1"/>
</dbReference>
<evidence type="ECO:0000256" key="6">
    <source>
        <dbReference type="ARBA" id="ARBA00022679"/>
    </source>
</evidence>
<evidence type="ECO:0000313" key="13">
    <source>
        <dbReference type="Proteomes" id="UP000262172"/>
    </source>
</evidence>